<dbReference type="CDD" id="cd17483">
    <property type="entry name" value="MFS_Atg22_like"/>
    <property type="match status" value="1"/>
</dbReference>
<evidence type="ECO:0000313" key="12">
    <source>
        <dbReference type="Proteomes" id="UP000015441"/>
    </source>
</evidence>
<evidence type="ECO:0000256" key="2">
    <source>
        <dbReference type="ARBA" id="ARBA00006978"/>
    </source>
</evidence>
<dbReference type="InterPro" id="IPR044738">
    <property type="entry name" value="Atg22"/>
</dbReference>
<evidence type="ECO:0000256" key="10">
    <source>
        <dbReference type="RuleBase" id="RU363073"/>
    </source>
</evidence>
<dbReference type="Pfam" id="PF11700">
    <property type="entry name" value="ATG22"/>
    <property type="match status" value="1"/>
</dbReference>
<keyword evidence="3 10" id="KW-0813">Transport</keyword>
<dbReference type="STRING" id="546991.N1J772"/>
<dbReference type="GO" id="GO:0006914">
    <property type="term" value="P:autophagy"/>
    <property type="evidence" value="ECO:0007669"/>
    <property type="project" value="UniProtKB-KW"/>
</dbReference>
<feature type="transmembrane region" description="Helical" evidence="10">
    <location>
        <begin position="464"/>
        <end position="483"/>
    </location>
</feature>
<keyword evidence="9 10" id="KW-0472">Membrane</keyword>
<gene>
    <name evidence="11" type="ORF">BGHDH14_bgh06776</name>
</gene>
<feature type="transmembrane region" description="Helical" evidence="10">
    <location>
        <begin position="30"/>
        <end position="53"/>
    </location>
</feature>
<dbReference type="SUPFAM" id="SSF103473">
    <property type="entry name" value="MFS general substrate transporter"/>
    <property type="match status" value="1"/>
</dbReference>
<feature type="transmembrane region" description="Helical" evidence="10">
    <location>
        <begin position="296"/>
        <end position="316"/>
    </location>
</feature>
<dbReference type="PANTHER" id="PTHR23519">
    <property type="entry name" value="AUTOPHAGY-RELATED PROTEIN 22"/>
    <property type="match status" value="1"/>
</dbReference>
<dbReference type="Gene3D" id="1.20.1250.20">
    <property type="entry name" value="MFS general substrate transporter like domains"/>
    <property type="match status" value="1"/>
</dbReference>
<dbReference type="OrthoDB" id="192733at2759"/>
<dbReference type="eggNOG" id="ENOG502QR9I">
    <property type="taxonomic scope" value="Eukaryota"/>
</dbReference>
<organism evidence="11 12">
    <name type="scientific">Blumeria graminis f. sp. hordei (strain DH14)</name>
    <name type="common">Barley powdery mildew</name>
    <name type="synonym">Oidium monilioides f. sp. hordei</name>
    <dbReference type="NCBI Taxonomy" id="546991"/>
    <lineage>
        <taxon>Eukaryota</taxon>
        <taxon>Fungi</taxon>
        <taxon>Dikarya</taxon>
        <taxon>Ascomycota</taxon>
        <taxon>Pezizomycotina</taxon>
        <taxon>Leotiomycetes</taxon>
        <taxon>Erysiphales</taxon>
        <taxon>Erysiphaceae</taxon>
        <taxon>Blumeria</taxon>
        <taxon>Blumeria hordei</taxon>
    </lineage>
</organism>
<dbReference type="Proteomes" id="UP000015441">
    <property type="component" value="Unassembled WGS sequence"/>
</dbReference>
<reference evidence="11 12" key="1">
    <citation type="journal article" date="2010" name="Science">
        <title>Genome expansion and gene loss in powdery mildew fungi reveal tradeoffs in extreme parasitism.</title>
        <authorList>
            <person name="Spanu P.D."/>
            <person name="Abbott J.C."/>
            <person name="Amselem J."/>
            <person name="Burgis T.A."/>
            <person name="Soanes D.M."/>
            <person name="Stueber K."/>
            <person name="Ver Loren van Themaat E."/>
            <person name="Brown J.K.M."/>
            <person name="Butcher S.A."/>
            <person name="Gurr S.J."/>
            <person name="Lebrun M.-H."/>
            <person name="Ridout C.J."/>
            <person name="Schulze-Lefert P."/>
            <person name="Talbot N.J."/>
            <person name="Ahmadinejad N."/>
            <person name="Ametz C."/>
            <person name="Barton G.R."/>
            <person name="Benjdia M."/>
            <person name="Bidzinski P."/>
            <person name="Bindschedler L.V."/>
            <person name="Both M."/>
            <person name="Brewer M.T."/>
            <person name="Cadle-Davidson L."/>
            <person name="Cadle-Davidson M.M."/>
            <person name="Collemare J."/>
            <person name="Cramer R."/>
            <person name="Frenkel O."/>
            <person name="Godfrey D."/>
            <person name="Harriman J."/>
            <person name="Hoede C."/>
            <person name="King B.C."/>
            <person name="Klages S."/>
            <person name="Kleemann J."/>
            <person name="Knoll D."/>
            <person name="Koti P.S."/>
            <person name="Kreplak J."/>
            <person name="Lopez-Ruiz F.J."/>
            <person name="Lu X."/>
            <person name="Maekawa T."/>
            <person name="Mahanil S."/>
            <person name="Micali C."/>
            <person name="Milgroom M.G."/>
            <person name="Montana G."/>
            <person name="Noir S."/>
            <person name="O'Connell R.J."/>
            <person name="Oberhaensli S."/>
            <person name="Parlange F."/>
            <person name="Pedersen C."/>
            <person name="Quesneville H."/>
            <person name="Reinhardt R."/>
            <person name="Rott M."/>
            <person name="Sacristan S."/>
            <person name="Schmidt S.M."/>
            <person name="Schoen M."/>
            <person name="Skamnioti P."/>
            <person name="Sommer H."/>
            <person name="Stephens A."/>
            <person name="Takahara H."/>
            <person name="Thordal-Christensen H."/>
            <person name="Vigouroux M."/>
            <person name="Wessling R."/>
            <person name="Wicker T."/>
            <person name="Panstruga R."/>
        </authorList>
    </citation>
    <scope>NUCLEOTIDE SEQUENCE [LARGE SCALE GENOMIC DNA]</scope>
    <source>
        <strain evidence="11">DH14</strain>
    </source>
</reference>
<sequence>MEQEQRIRDSQAQYEGEDTSLTRAKELAAWYSYSFAAEVFILCGVGSFIPIILEQVARENGVLLSDKTSSCTSDFSHRLSQVKFKSSINLEPCVIFLFGAQINTASFAMYTFSVSVLFQALVVISISCAADKGNYRKRLLLIFAYGGALTTMLFLFLGPKTYLLAAFLTIISNTCCGASFVLLNSFLPLLVRHHPKAQHKIQCPALEPDIGVTYSTPNASINTENSREPGIRTPLLAHLNGDSSLNRGEISTELQLSTQISSKGIGAGYCAGLLVECISIFIIWEMGSTTFSIQLALFLVGLWWAIFSIPAIHGFCSRPGPPLIMTKTVEFSKIKRLIAYIGHAWLSLWRTIKQAHRLKDATIFLIAWFLISDSIATVSGTAILYAKVTLNMTPEKLGLINIVTIMAGILGALSWPLISRILSLKPNGVILACIFAFEMIPLYGLLGYLPIVKYWGVLGLQRPWEMYPLGFIYGFILGGLSSYCRSMYGELVPPGSEAAFYSLYAITDKGSSIFGPAIVGAIIDKYGDIRPAFFFLALLISLPGPLIWFIDMERGKRECHELAKVLERHKRSYVHQDIQSRL</sequence>
<comment type="function">
    <text evidence="10">Vacuolar effluxer which mediate the efflux of amino acids resulting from autophagic degradation. The release of autophagic amino acids allows the maintenance of protein synthesis and viability during nitrogen starvation.</text>
</comment>
<dbReference type="InterPro" id="IPR024671">
    <property type="entry name" value="Atg22-like"/>
</dbReference>
<name>N1J772_BLUG1</name>
<evidence type="ECO:0000256" key="3">
    <source>
        <dbReference type="ARBA" id="ARBA00022448"/>
    </source>
</evidence>
<comment type="similarity">
    <text evidence="2 10">Belongs to the ATG22 family.</text>
</comment>
<feature type="transmembrane region" description="Helical" evidence="10">
    <location>
        <begin position="264"/>
        <end position="284"/>
    </location>
</feature>
<evidence type="ECO:0000256" key="7">
    <source>
        <dbReference type="ARBA" id="ARBA00022989"/>
    </source>
</evidence>
<feature type="transmembrane region" description="Helical" evidence="10">
    <location>
        <begin position="163"/>
        <end position="191"/>
    </location>
</feature>
<feature type="transmembrane region" description="Helical" evidence="10">
    <location>
        <begin position="532"/>
        <end position="550"/>
    </location>
</feature>
<comment type="caution">
    <text evidence="11">The sequence shown here is derived from an EMBL/GenBank/DDBJ whole genome shotgun (WGS) entry which is preliminary data.</text>
</comment>
<feature type="transmembrane region" description="Helical" evidence="10">
    <location>
        <begin position="364"/>
        <end position="385"/>
    </location>
</feature>
<evidence type="ECO:0000256" key="5">
    <source>
        <dbReference type="ARBA" id="ARBA00022692"/>
    </source>
</evidence>
<dbReference type="InParanoid" id="N1J772"/>
<dbReference type="PANTHER" id="PTHR23519:SF1">
    <property type="entry name" value="AUTOPHAGY-RELATED PROTEIN 22"/>
    <property type="match status" value="1"/>
</dbReference>
<comment type="subcellular location">
    <subcellularLocation>
        <location evidence="1 10">Vacuole membrane</location>
        <topology evidence="1 10">Multi-pass membrane protein</topology>
    </subcellularLocation>
</comment>
<keyword evidence="5 10" id="KW-0812">Transmembrane</keyword>
<evidence type="ECO:0000256" key="4">
    <source>
        <dbReference type="ARBA" id="ARBA00022554"/>
    </source>
</evidence>
<dbReference type="EMBL" id="CAUH01002181">
    <property type="protein sequence ID" value="CCU76110.1"/>
    <property type="molecule type" value="Genomic_DNA"/>
</dbReference>
<evidence type="ECO:0000256" key="1">
    <source>
        <dbReference type="ARBA" id="ARBA00004128"/>
    </source>
</evidence>
<dbReference type="GO" id="GO:0032974">
    <property type="term" value="P:amino acid transmembrane export from vacuole"/>
    <property type="evidence" value="ECO:0007669"/>
    <property type="project" value="InterPro"/>
</dbReference>
<feature type="transmembrane region" description="Helical" evidence="10">
    <location>
        <begin position="397"/>
        <end position="417"/>
    </location>
</feature>
<dbReference type="FunCoup" id="N1J772">
    <property type="interactions" value="19"/>
</dbReference>
<feature type="transmembrane region" description="Helical" evidence="10">
    <location>
        <begin position="107"/>
        <end position="127"/>
    </location>
</feature>
<accession>N1J772</accession>
<keyword evidence="4 10" id="KW-0926">Vacuole</keyword>
<keyword evidence="8 10" id="KW-0072">Autophagy</keyword>
<evidence type="ECO:0000256" key="9">
    <source>
        <dbReference type="ARBA" id="ARBA00023136"/>
    </source>
</evidence>
<keyword evidence="12" id="KW-1185">Reference proteome</keyword>
<dbReference type="HOGENOM" id="CLU_017518_1_0_1"/>
<feature type="transmembrane region" description="Helical" evidence="10">
    <location>
        <begin position="429"/>
        <end position="452"/>
    </location>
</feature>
<evidence type="ECO:0000256" key="8">
    <source>
        <dbReference type="ARBA" id="ARBA00023006"/>
    </source>
</evidence>
<evidence type="ECO:0000313" key="11">
    <source>
        <dbReference type="EMBL" id="CCU76110.1"/>
    </source>
</evidence>
<dbReference type="InterPro" id="IPR036259">
    <property type="entry name" value="MFS_trans_sf"/>
</dbReference>
<dbReference type="AlphaFoldDB" id="N1J772"/>
<dbReference type="InterPro" id="IPR050495">
    <property type="entry name" value="ATG22/LtaA_families"/>
</dbReference>
<keyword evidence="7 10" id="KW-1133">Transmembrane helix</keyword>
<feature type="transmembrane region" description="Helical" evidence="10">
    <location>
        <begin position="139"/>
        <end position="157"/>
    </location>
</feature>
<proteinExistence type="inferred from homology"/>
<protein>
    <recommendedName>
        <fullName evidence="10">Autophagy-related protein</fullName>
    </recommendedName>
</protein>
<evidence type="ECO:0000256" key="6">
    <source>
        <dbReference type="ARBA" id="ARBA00022970"/>
    </source>
</evidence>
<keyword evidence="6 10" id="KW-0029">Amino-acid transport</keyword>
<dbReference type="GO" id="GO:0005774">
    <property type="term" value="C:vacuolar membrane"/>
    <property type="evidence" value="ECO:0007669"/>
    <property type="project" value="UniProtKB-SubCell"/>
</dbReference>